<keyword evidence="1" id="KW-0479">Metal-binding</keyword>
<dbReference type="InterPro" id="IPR007588">
    <property type="entry name" value="Znf_FLYWCH"/>
</dbReference>
<evidence type="ECO:0000256" key="2">
    <source>
        <dbReference type="ARBA" id="ARBA00022771"/>
    </source>
</evidence>
<gene>
    <name evidence="5" type="ORF">EEDITHA_LOCUS2146</name>
</gene>
<evidence type="ECO:0000259" key="4">
    <source>
        <dbReference type="Pfam" id="PF04500"/>
    </source>
</evidence>
<comment type="caution">
    <text evidence="5">The sequence shown here is derived from an EMBL/GenBank/DDBJ whole genome shotgun (WGS) entry which is preliminary data.</text>
</comment>
<name>A0AAU9THV4_EUPED</name>
<keyword evidence="2" id="KW-0863">Zinc-finger</keyword>
<evidence type="ECO:0000313" key="6">
    <source>
        <dbReference type="Proteomes" id="UP001153954"/>
    </source>
</evidence>
<reference evidence="5" key="1">
    <citation type="submission" date="2022-03" db="EMBL/GenBank/DDBJ databases">
        <authorList>
            <person name="Tunstrom K."/>
        </authorList>
    </citation>
    <scope>NUCLEOTIDE SEQUENCE</scope>
</reference>
<sequence>MLQIGAHKYCLHKYFSKGLKKRWVCSKSRALQRCKATIYTVENIVVKYEARFITSSHGNQMIKIGMYHFTLEKNRSKGVKKRWVCSRCAKGCRSVIFTVENEIVKYKKVQFIKSSRGNEMLQIGAYKYSLHTTYNESKKRWVCSKTRRCRATVITVYNAIVKCNLEHNHI</sequence>
<keyword evidence="6" id="KW-1185">Reference proteome</keyword>
<dbReference type="EMBL" id="CAKOGL010000004">
    <property type="protein sequence ID" value="CAH2085698.1"/>
    <property type="molecule type" value="Genomic_DNA"/>
</dbReference>
<dbReference type="GO" id="GO:0008270">
    <property type="term" value="F:zinc ion binding"/>
    <property type="evidence" value="ECO:0007669"/>
    <property type="project" value="UniProtKB-KW"/>
</dbReference>
<dbReference type="Gene3D" id="2.20.25.240">
    <property type="match status" value="3"/>
</dbReference>
<evidence type="ECO:0000256" key="1">
    <source>
        <dbReference type="ARBA" id="ARBA00022723"/>
    </source>
</evidence>
<feature type="domain" description="FLYWCH-type" evidence="4">
    <location>
        <begin position="52"/>
        <end position="107"/>
    </location>
</feature>
<proteinExistence type="predicted"/>
<dbReference type="AlphaFoldDB" id="A0AAU9THV4"/>
<evidence type="ECO:0000256" key="3">
    <source>
        <dbReference type="ARBA" id="ARBA00022833"/>
    </source>
</evidence>
<accession>A0AAU9THV4</accession>
<keyword evidence="3" id="KW-0862">Zinc</keyword>
<protein>
    <recommendedName>
        <fullName evidence="4">FLYWCH-type domain-containing protein</fullName>
    </recommendedName>
</protein>
<evidence type="ECO:0000313" key="5">
    <source>
        <dbReference type="EMBL" id="CAH2085698.1"/>
    </source>
</evidence>
<dbReference type="Pfam" id="PF04500">
    <property type="entry name" value="FLYWCH"/>
    <property type="match status" value="2"/>
</dbReference>
<feature type="domain" description="FLYWCH-type" evidence="4">
    <location>
        <begin position="111"/>
        <end position="169"/>
    </location>
</feature>
<dbReference type="Proteomes" id="UP001153954">
    <property type="component" value="Unassembled WGS sequence"/>
</dbReference>
<organism evidence="5 6">
    <name type="scientific">Euphydryas editha</name>
    <name type="common">Edith's checkerspot</name>
    <dbReference type="NCBI Taxonomy" id="104508"/>
    <lineage>
        <taxon>Eukaryota</taxon>
        <taxon>Metazoa</taxon>
        <taxon>Ecdysozoa</taxon>
        <taxon>Arthropoda</taxon>
        <taxon>Hexapoda</taxon>
        <taxon>Insecta</taxon>
        <taxon>Pterygota</taxon>
        <taxon>Neoptera</taxon>
        <taxon>Endopterygota</taxon>
        <taxon>Lepidoptera</taxon>
        <taxon>Glossata</taxon>
        <taxon>Ditrysia</taxon>
        <taxon>Papilionoidea</taxon>
        <taxon>Nymphalidae</taxon>
        <taxon>Nymphalinae</taxon>
        <taxon>Euphydryas</taxon>
    </lineage>
</organism>